<keyword evidence="1" id="KW-0472">Membrane</keyword>
<evidence type="ECO:0008006" key="4">
    <source>
        <dbReference type="Google" id="ProtNLM"/>
    </source>
</evidence>
<dbReference type="Pfam" id="PF12869">
    <property type="entry name" value="tRNA_anti-like"/>
    <property type="match status" value="1"/>
</dbReference>
<accession>A0ABW7N0K4</accession>
<evidence type="ECO:0000313" key="3">
    <source>
        <dbReference type="Proteomes" id="UP001610100"/>
    </source>
</evidence>
<dbReference type="RefSeq" id="WP_344740585.1">
    <property type="nucleotide sequence ID" value="NZ_BAABAY010000001.1"/>
</dbReference>
<name>A0ABW7N0K4_9FLAO</name>
<evidence type="ECO:0000313" key="2">
    <source>
        <dbReference type="EMBL" id="MFH6771523.1"/>
    </source>
</evidence>
<keyword evidence="3" id="KW-1185">Reference proteome</keyword>
<evidence type="ECO:0000256" key="1">
    <source>
        <dbReference type="SAM" id="Phobius"/>
    </source>
</evidence>
<gene>
    <name evidence="2" type="ORF">V8G58_06200</name>
</gene>
<proteinExistence type="predicted"/>
<organism evidence="2 3">
    <name type="scientific">Gaetbulibacter aestuarii</name>
    <dbReference type="NCBI Taxonomy" id="1502358"/>
    <lineage>
        <taxon>Bacteria</taxon>
        <taxon>Pseudomonadati</taxon>
        <taxon>Bacteroidota</taxon>
        <taxon>Flavobacteriia</taxon>
        <taxon>Flavobacteriales</taxon>
        <taxon>Flavobacteriaceae</taxon>
        <taxon>Gaetbulibacter</taxon>
    </lineage>
</organism>
<sequence length="126" mass="14058">MKKSIAILIILIILGFIGYKYVYHDHRNIKEESAVFIVSSKELIGEFSSDPSKAEKKYLNKTIQVSGPVSSINDVSITLSGAVFCQFTNGLNFSPKENQSLKIKGRLIGYDDLLEEIKLDQCSVIN</sequence>
<dbReference type="Proteomes" id="UP001610100">
    <property type="component" value="Unassembled WGS sequence"/>
</dbReference>
<keyword evidence="1" id="KW-0812">Transmembrane</keyword>
<dbReference type="InterPro" id="IPR024422">
    <property type="entry name" value="Protein_unknown_function_OB"/>
</dbReference>
<reference evidence="2 3" key="1">
    <citation type="submission" date="2024-02" db="EMBL/GenBank/DDBJ databases">
        <title>A Gaetbulibacter species isolated from tidal flats and genomic insights of their niches.</title>
        <authorList>
            <person name="Ye Y."/>
        </authorList>
    </citation>
    <scope>NUCLEOTIDE SEQUENCE [LARGE SCALE GENOMIC DNA]</scope>
    <source>
        <strain evidence="2 3">KYW382</strain>
    </source>
</reference>
<comment type="caution">
    <text evidence="2">The sequence shown here is derived from an EMBL/GenBank/DDBJ whole genome shotgun (WGS) entry which is preliminary data.</text>
</comment>
<protein>
    <recommendedName>
        <fullName evidence="4">tRNA_anti-like</fullName>
    </recommendedName>
</protein>
<feature type="transmembrane region" description="Helical" evidence="1">
    <location>
        <begin position="6"/>
        <end position="23"/>
    </location>
</feature>
<keyword evidence="1" id="KW-1133">Transmembrane helix</keyword>
<dbReference type="EMBL" id="JBAWKB010000001">
    <property type="protein sequence ID" value="MFH6771523.1"/>
    <property type="molecule type" value="Genomic_DNA"/>
</dbReference>